<evidence type="ECO:0000256" key="1">
    <source>
        <dbReference type="SAM" id="Coils"/>
    </source>
</evidence>
<dbReference type="STRING" id="99656.SAMN05421659_102228"/>
<feature type="transmembrane region" description="Helical" evidence="2">
    <location>
        <begin position="89"/>
        <end position="109"/>
    </location>
</feature>
<keyword evidence="2" id="KW-1133">Transmembrane helix</keyword>
<feature type="transmembrane region" description="Helical" evidence="2">
    <location>
        <begin position="206"/>
        <end position="225"/>
    </location>
</feature>
<keyword evidence="4" id="KW-1185">Reference proteome</keyword>
<dbReference type="Proteomes" id="UP000199701">
    <property type="component" value="Unassembled WGS sequence"/>
</dbReference>
<feature type="transmembrane region" description="Helical" evidence="2">
    <location>
        <begin position="177"/>
        <end position="200"/>
    </location>
</feature>
<reference evidence="3 4" key="1">
    <citation type="submission" date="2016-10" db="EMBL/GenBank/DDBJ databases">
        <authorList>
            <person name="de Groot N.N."/>
        </authorList>
    </citation>
    <scope>NUCLEOTIDE SEQUENCE [LARGE SCALE GENOMIC DNA]</scope>
    <source>
        <strain evidence="3 4">DSM 9179</strain>
    </source>
</reference>
<name>A0A1I0MXG2_9FIRM</name>
<evidence type="ECO:0000313" key="3">
    <source>
        <dbReference type="EMBL" id="SEV93456.1"/>
    </source>
</evidence>
<organism evidence="3 4">
    <name type="scientific">[Clostridium] fimetarium</name>
    <dbReference type="NCBI Taxonomy" id="99656"/>
    <lineage>
        <taxon>Bacteria</taxon>
        <taxon>Bacillati</taxon>
        <taxon>Bacillota</taxon>
        <taxon>Clostridia</taxon>
        <taxon>Lachnospirales</taxon>
        <taxon>Lachnospiraceae</taxon>
    </lineage>
</organism>
<evidence type="ECO:0000313" key="4">
    <source>
        <dbReference type="Proteomes" id="UP000199701"/>
    </source>
</evidence>
<feature type="coiled-coil region" evidence="1">
    <location>
        <begin position="11"/>
        <end position="87"/>
    </location>
</feature>
<feature type="transmembrane region" description="Helical" evidence="2">
    <location>
        <begin position="237"/>
        <end position="255"/>
    </location>
</feature>
<keyword evidence="1" id="KW-0175">Coiled coil</keyword>
<sequence>MILQAKINLLLKSRLKKLESIEKSIEEIKLEQRKLIEEVEDNKNTFVGKIDDVEKKIDDLNNQTKDIKKLCTTLEETQNKLDAMLMRSLLQTVLITIIIGSLVCLVVYWSKVEIDNSYYWWGILIEELLCLFVSILVIFKIFVNLNALIFSKNVNNILLNKTSVYYKIQNSKIINKIMNSVLLSVISLYLILVLVTFCFIKDFNNSSFIFIVAGIIQPVFVMIISDTTDSIMKENRTWIYNYFALSVAIVSLLLTA</sequence>
<dbReference type="RefSeq" id="WP_092450634.1">
    <property type="nucleotide sequence ID" value="NZ_FOJI01000002.1"/>
</dbReference>
<dbReference type="EMBL" id="FOJI01000002">
    <property type="protein sequence ID" value="SEV93456.1"/>
    <property type="molecule type" value="Genomic_DNA"/>
</dbReference>
<accession>A0A1I0MXG2</accession>
<dbReference type="AlphaFoldDB" id="A0A1I0MXG2"/>
<gene>
    <name evidence="3" type="ORF">SAMN05421659_102228</name>
</gene>
<keyword evidence="2" id="KW-0472">Membrane</keyword>
<protein>
    <submittedName>
        <fullName evidence="3">Uncharacterized protein</fullName>
    </submittedName>
</protein>
<feature type="transmembrane region" description="Helical" evidence="2">
    <location>
        <begin position="121"/>
        <end position="143"/>
    </location>
</feature>
<proteinExistence type="predicted"/>
<keyword evidence="2" id="KW-0812">Transmembrane</keyword>
<evidence type="ECO:0000256" key="2">
    <source>
        <dbReference type="SAM" id="Phobius"/>
    </source>
</evidence>